<organism evidence="6 7">
    <name type="scientific">Kalanchoe fedtschenkoi</name>
    <name type="common">Lavender scallops</name>
    <name type="synonym">South American air plant</name>
    <dbReference type="NCBI Taxonomy" id="63787"/>
    <lineage>
        <taxon>Eukaryota</taxon>
        <taxon>Viridiplantae</taxon>
        <taxon>Streptophyta</taxon>
        <taxon>Embryophyta</taxon>
        <taxon>Tracheophyta</taxon>
        <taxon>Spermatophyta</taxon>
        <taxon>Magnoliopsida</taxon>
        <taxon>eudicotyledons</taxon>
        <taxon>Gunneridae</taxon>
        <taxon>Pentapetalae</taxon>
        <taxon>Saxifragales</taxon>
        <taxon>Crassulaceae</taxon>
        <taxon>Kalanchoe</taxon>
    </lineage>
</organism>
<dbReference type="PANTHER" id="PTHR31113">
    <property type="entry name" value="UPF0496 PROTEIN 3-RELATED"/>
    <property type="match status" value="1"/>
</dbReference>
<evidence type="ECO:0000256" key="1">
    <source>
        <dbReference type="ARBA" id="ARBA00004370"/>
    </source>
</evidence>
<sequence>TIISELKAFSSATNPFSCLVRNNFKLIQEDYSTVLHHLRRRREKVARKAKLRKCIKKACGVCVTTACSLAAHTLTFIFMGPASVLSFIPCDAFNPKTLKFKFLRSGSLLKVGQQLDVAAKGTYILDRDFDTISRTVSRMHDEIERNKEITGFCLKRRKCKFSVQAAVKELRKSDVWFRKQLNELEEHVCLCLVTINRARALMIKEM</sequence>
<keyword evidence="3" id="KW-0812">Transmembrane</keyword>
<evidence type="ECO:0000256" key="5">
    <source>
        <dbReference type="ARBA" id="ARBA00023136"/>
    </source>
</evidence>
<reference evidence="6" key="1">
    <citation type="submission" date="2021-01" db="UniProtKB">
        <authorList>
            <consortium name="EnsemblPlants"/>
        </authorList>
    </citation>
    <scope>IDENTIFICATION</scope>
</reference>
<name>A0A7N0TEN4_KALFE</name>
<accession>A0A7N0TEN4</accession>
<evidence type="ECO:0000256" key="2">
    <source>
        <dbReference type="ARBA" id="ARBA00009074"/>
    </source>
</evidence>
<dbReference type="GO" id="GO:0016020">
    <property type="term" value="C:membrane"/>
    <property type="evidence" value="ECO:0007669"/>
    <property type="project" value="UniProtKB-SubCell"/>
</dbReference>
<dbReference type="OMA" id="APRVSCC"/>
<dbReference type="InterPro" id="IPR007749">
    <property type="entry name" value="DUF677"/>
</dbReference>
<dbReference type="AlphaFoldDB" id="A0A7N0TEN4"/>
<keyword evidence="4" id="KW-1133">Transmembrane helix</keyword>
<dbReference type="PANTHER" id="PTHR31113:SF2">
    <property type="entry name" value="OS04G0423200 PROTEIN"/>
    <property type="match status" value="1"/>
</dbReference>
<protein>
    <submittedName>
        <fullName evidence="6">Uncharacterized protein</fullName>
    </submittedName>
</protein>
<dbReference type="Proteomes" id="UP000594263">
    <property type="component" value="Unplaced"/>
</dbReference>
<comment type="subcellular location">
    <subcellularLocation>
        <location evidence="1">Membrane</location>
    </subcellularLocation>
</comment>
<comment type="similarity">
    <text evidence="2">Belongs to the UPF0496 family.</text>
</comment>
<evidence type="ECO:0000313" key="7">
    <source>
        <dbReference type="Proteomes" id="UP000594263"/>
    </source>
</evidence>
<dbReference type="EnsemblPlants" id="Kaladp0034s0206.1.v1.1">
    <property type="protein sequence ID" value="Kaladp0034s0206.1.v1.1.CDS.1"/>
    <property type="gene ID" value="Kaladp0034s0206.v1.1"/>
</dbReference>
<dbReference type="Pfam" id="PF05055">
    <property type="entry name" value="DUF677"/>
    <property type="match status" value="1"/>
</dbReference>
<evidence type="ECO:0000256" key="4">
    <source>
        <dbReference type="ARBA" id="ARBA00022989"/>
    </source>
</evidence>
<proteinExistence type="inferred from homology"/>
<evidence type="ECO:0000256" key="3">
    <source>
        <dbReference type="ARBA" id="ARBA00022692"/>
    </source>
</evidence>
<keyword evidence="5" id="KW-0472">Membrane</keyword>
<keyword evidence="7" id="KW-1185">Reference proteome</keyword>
<dbReference type="Gramene" id="Kaladp0034s0206.1.v1.1">
    <property type="protein sequence ID" value="Kaladp0034s0206.1.v1.1.CDS.1"/>
    <property type="gene ID" value="Kaladp0034s0206.v1.1"/>
</dbReference>
<evidence type="ECO:0000313" key="6">
    <source>
        <dbReference type="EnsemblPlants" id="Kaladp0034s0206.1.v1.1.CDS.1"/>
    </source>
</evidence>